<evidence type="ECO:0000259" key="15">
    <source>
        <dbReference type="PROSITE" id="PS51671"/>
    </source>
</evidence>
<comment type="caution">
    <text evidence="16">The sequence shown here is derived from an EMBL/GenBank/DDBJ whole genome shotgun (WGS) entry which is preliminary data.</text>
</comment>
<proteinExistence type="inferred from homology"/>
<dbReference type="InterPro" id="IPR029752">
    <property type="entry name" value="D-isomer_DH_CS1"/>
</dbReference>
<comment type="catalytic activity">
    <reaction evidence="13">
        <text>(2R)-3-phosphoglycerate + NAD(+) = 3-phosphooxypyruvate + NADH + H(+)</text>
        <dbReference type="Rhea" id="RHEA:12641"/>
        <dbReference type="ChEBI" id="CHEBI:15378"/>
        <dbReference type="ChEBI" id="CHEBI:18110"/>
        <dbReference type="ChEBI" id="CHEBI:57540"/>
        <dbReference type="ChEBI" id="CHEBI:57945"/>
        <dbReference type="ChEBI" id="CHEBI:58272"/>
        <dbReference type="EC" id="1.1.1.95"/>
    </reaction>
</comment>
<keyword evidence="7" id="KW-0028">Amino-acid biosynthesis</keyword>
<protein>
    <recommendedName>
        <fullName evidence="11">2-oxoglutarate reductase</fullName>
        <ecNumber evidence="4">1.1.1.399</ecNumber>
        <ecNumber evidence="5">1.1.1.95</ecNumber>
    </recommendedName>
</protein>
<feature type="domain" description="ACT" evidence="15">
    <location>
        <begin position="411"/>
        <end position="481"/>
    </location>
</feature>
<dbReference type="FunFam" id="3.30.70.260:FF:000036">
    <property type="entry name" value="D-3-phosphoglycerate dehydrogenase"/>
    <property type="match status" value="1"/>
</dbReference>
<dbReference type="PANTHER" id="PTHR42789:SF1">
    <property type="entry name" value="D-ISOMER SPECIFIC 2-HYDROXYACID DEHYDROGENASE FAMILY PROTEIN (AFU_ORTHOLOGUE AFUA_6G10090)"/>
    <property type="match status" value="1"/>
</dbReference>
<dbReference type="GO" id="GO:0061759">
    <property type="term" value="F:2-oxoglutarate reductase activity"/>
    <property type="evidence" value="ECO:0007669"/>
    <property type="project" value="UniProtKB-ARBA"/>
</dbReference>
<dbReference type="SUPFAM" id="SSF52283">
    <property type="entry name" value="Formate/glycerate dehydrogenase catalytic domain-like"/>
    <property type="match status" value="1"/>
</dbReference>
<dbReference type="GO" id="GO:0006564">
    <property type="term" value="P:L-serine biosynthetic process"/>
    <property type="evidence" value="ECO:0007669"/>
    <property type="project" value="UniProtKB-KW"/>
</dbReference>
<dbReference type="Pfam" id="PF02826">
    <property type="entry name" value="2-Hacid_dh_C"/>
    <property type="match status" value="1"/>
</dbReference>
<comment type="pathway">
    <text evidence="2">Amino-acid biosynthesis; L-serine biosynthesis; L-serine from 3-phospho-D-glycerate: step 1/3.</text>
</comment>
<dbReference type="Gene3D" id="3.30.70.260">
    <property type="match status" value="1"/>
</dbReference>
<dbReference type="InterPro" id="IPR045865">
    <property type="entry name" value="ACT-like_dom_sf"/>
</dbReference>
<dbReference type="CDD" id="cd12176">
    <property type="entry name" value="PGDH_3"/>
    <property type="match status" value="1"/>
</dbReference>
<comment type="function">
    <text evidence="1">Catalyzes the reversible oxidation of 3-phospho-D-glycerate to 3-phosphonooxypyruvate, the first step of the phosphorylated L-serine biosynthesis pathway. Also catalyzes the reversible oxidation of 2-hydroxyglutarate to 2-oxoglutarate.</text>
</comment>
<evidence type="ECO:0000256" key="2">
    <source>
        <dbReference type="ARBA" id="ARBA00005216"/>
    </source>
</evidence>
<dbReference type="STRING" id="857340.A0A086TA88"/>
<reference evidence="17" key="1">
    <citation type="journal article" date="2014" name="Genome Announc.">
        <title>Genome sequence and annotation of Acremonium chrysogenum, producer of the beta-lactam antibiotic cephalosporin C.</title>
        <authorList>
            <person name="Terfehr D."/>
            <person name="Dahlmann T.A."/>
            <person name="Specht T."/>
            <person name="Zadra I."/>
            <person name="Kuernsteiner H."/>
            <person name="Kueck U."/>
        </authorList>
    </citation>
    <scope>NUCLEOTIDE SEQUENCE [LARGE SCALE GENOMIC DNA]</scope>
    <source>
        <strain evidence="17">ATCC 11550 / CBS 779.69 / DSM 880 / IAM 14645 / JCM 23072 / IMI 49137</strain>
    </source>
</reference>
<comment type="catalytic activity">
    <reaction evidence="12">
        <text>(R)-2-hydroxyglutarate + NAD(+) = 2-oxoglutarate + NADH + H(+)</text>
        <dbReference type="Rhea" id="RHEA:49612"/>
        <dbReference type="ChEBI" id="CHEBI:15378"/>
        <dbReference type="ChEBI" id="CHEBI:15801"/>
        <dbReference type="ChEBI" id="CHEBI:16810"/>
        <dbReference type="ChEBI" id="CHEBI:57540"/>
        <dbReference type="ChEBI" id="CHEBI:57945"/>
        <dbReference type="EC" id="1.1.1.399"/>
    </reaction>
</comment>
<dbReference type="InterPro" id="IPR050857">
    <property type="entry name" value="D-2-hydroxyacid_DH"/>
</dbReference>
<dbReference type="GO" id="GO:0051287">
    <property type="term" value="F:NAD binding"/>
    <property type="evidence" value="ECO:0007669"/>
    <property type="project" value="InterPro"/>
</dbReference>
<dbReference type="UniPathway" id="UPA00135">
    <property type="reaction ID" value="UER00196"/>
</dbReference>
<evidence type="ECO:0000256" key="3">
    <source>
        <dbReference type="ARBA" id="ARBA00005854"/>
    </source>
</evidence>
<comment type="similarity">
    <text evidence="3 14">Belongs to the D-isomer specific 2-hydroxyacid dehydrogenase family.</text>
</comment>
<dbReference type="GO" id="GO:0004617">
    <property type="term" value="F:phosphoglycerate dehydrogenase activity"/>
    <property type="evidence" value="ECO:0007669"/>
    <property type="project" value="UniProtKB-EC"/>
</dbReference>
<dbReference type="FunFam" id="3.40.50.720:FF:000041">
    <property type="entry name" value="D-3-phosphoglycerate dehydrogenase"/>
    <property type="match status" value="1"/>
</dbReference>
<keyword evidence="10" id="KW-0718">Serine biosynthesis</keyword>
<dbReference type="AlphaFoldDB" id="A0A086TA88"/>
<evidence type="ECO:0000256" key="5">
    <source>
        <dbReference type="ARBA" id="ARBA00013143"/>
    </source>
</evidence>
<evidence type="ECO:0000313" key="17">
    <source>
        <dbReference type="Proteomes" id="UP000029964"/>
    </source>
</evidence>
<evidence type="ECO:0000256" key="9">
    <source>
        <dbReference type="ARBA" id="ARBA00023027"/>
    </source>
</evidence>
<evidence type="ECO:0000256" key="8">
    <source>
        <dbReference type="ARBA" id="ARBA00023002"/>
    </source>
</evidence>
<dbReference type="EC" id="1.1.1.399" evidence="4"/>
<accession>A0A086TA88</accession>
<dbReference type="SUPFAM" id="SSF55021">
    <property type="entry name" value="ACT-like"/>
    <property type="match status" value="1"/>
</dbReference>
<dbReference type="Gene3D" id="3.40.50.720">
    <property type="entry name" value="NAD(P)-binding Rossmann-like Domain"/>
    <property type="match status" value="2"/>
</dbReference>
<evidence type="ECO:0000256" key="12">
    <source>
        <dbReference type="ARBA" id="ARBA00048126"/>
    </source>
</evidence>
<dbReference type="InterPro" id="IPR006139">
    <property type="entry name" value="D-isomer_2_OHA_DH_cat_dom"/>
</dbReference>
<evidence type="ECO:0000256" key="4">
    <source>
        <dbReference type="ARBA" id="ARBA00013001"/>
    </source>
</evidence>
<name>A0A086TA88_HAPC1</name>
<dbReference type="SUPFAM" id="SSF51735">
    <property type="entry name" value="NAD(P)-binding Rossmann-fold domains"/>
    <property type="match status" value="1"/>
</dbReference>
<dbReference type="Proteomes" id="UP000029964">
    <property type="component" value="Unassembled WGS sequence"/>
</dbReference>
<dbReference type="PANTHER" id="PTHR42789">
    <property type="entry name" value="D-ISOMER SPECIFIC 2-HYDROXYACID DEHYDROGENASE FAMILY PROTEIN (AFU_ORTHOLOGUE AFUA_6G10090)"/>
    <property type="match status" value="1"/>
</dbReference>
<dbReference type="OrthoDB" id="1621027at2759"/>
<dbReference type="InterPro" id="IPR006140">
    <property type="entry name" value="D-isomer_DH_NAD-bd"/>
</dbReference>
<evidence type="ECO:0000256" key="7">
    <source>
        <dbReference type="ARBA" id="ARBA00022605"/>
    </source>
</evidence>
<gene>
    <name evidence="16" type="ORF">ACRE_028810</name>
</gene>
<keyword evidence="6" id="KW-0597">Phosphoprotein</keyword>
<dbReference type="InterPro" id="IPR029753">
    <property type="entry name" value="D-isomer_DH_CS"/>
</dbReference>
<dbReference type="Pfam" id="PF00389">
    <property type="entry name" value="2-Hacid_dh"/>
    <property type="match status" value="1"/>
</dbReference>
<dbReference type="HOGENOM" id="CLU_019796_9_1_1"/>
<dbReference type="InterPro" id="IPR002912">
    <property type="entry name" value="ACT_dom"/>
</dbReference>
<evidence type="ECO:0000256" key="1">
    <source>
        <dbReference type="ARBA" id="ARBA00003800"/>
    </source>
</evidence>
<dbReference type="PROSITE" id="PS00671">
    <property type="entry name" value="D_2_HYDROXYACID_DH_3"/>
    <property type="match status" value="1"/>
</dbReference>
<evidence type="ECO:0000256" key="13">
    <source>
        <dbReference type="ARBA" id="ARBA00048731"/>
    </source>
</evidence>
<keyword evidence="9" id="KW-0520">NAD</keyword>
<dbReference type="EMBL" id="JPKY01000021">
    <property type="protein sequence ID" value="KFH46270.1"/>
    <property type="molecule type" value="Genomic_DNA"/>
</dbReference>
<evidence type="ECO:0000256" key="10">
    <source>
        <dbReference type="ARBA" id="ARBA00023299"/>
    </source>
</evidence>
<evidence type="ECO:0000313" key="16">
    <source>
        <dbReference type="EMBL" id="KFH46270.1"/>
    </source>
</evidence>
<dbReference type="PROSITE" id="PS00670">
    <property type="entry name" value="D_2_HYDROXYACID_DH_2"/>
    <property type="match status" value="1"/>
</dbReference>
<evidence type="ECO:0000256" key="6">
    <source>
        <dbReference type="ARBA" id="ARBA00022553"/>
    </source>
</evidence>
<dbReference type="EC" id="1.1.1.95" evidence="5"/>
<keyword evidence="8 14" id="KW-0560">Oxidoreductase</keyword>
<dbReference type="InterPro" id="IPR036291">
    <property type="entry name" value="NAD(P)-bd_dom_sf"/>
</dbReference>
<organism evidence="16 17">
    <name type="scientific">Hapsidospora chrysogenum (strain ATCC 11550 / CBS 779.69 / DSM 880 / IAM 14645 / JCM 23072 / IMI 49137)</name>
    <name type="common">Acremonium chrysogenum</name>
    <dbReference type="NCBI Taxonomy" id="857340"/>
    <lineage>
        <taxon>Eukaryota</taxon>
        <taxon>Fungi</taxon>
        <taxon>Dikarya</taxon>
        <taxon>Ascomycota</taxon>
        <taxon>Pezizomycotina</taxon>
        <taxon>Sordariomycetes</taxon>
        <taxon>Hypocreomycetidae</taxon>
        <taxon>Hypocreales</taxon>
        <taxon>Bionectriaceae</taxon>
        <taxon>Hapsidospora</taxon>
    </lineage>
</organism>
<dbReference type="PROSITE" id="PS00065">
    <property type="entry name" value="D_2_HYDROXYACID_DH_1"/>
    <property type="match status" value="1"/>
</dbReference>
<evidence type="ECO:0000256" key="14">
    <source>
        <dbReference type="RuleBase" id="RU003719"/>
    </source>
</evidence>
<dbReference type="PROSITE" id="PS51671">
    <property type="entry name" value="ACT"/>
    <property type="match status" value="1"/>
</dbReference>
<dbReference type="CDD" id="cd04901">
    <property type="entry name" value="ACT_3PGDH"/>
    <property type="match status" value="1"/>
</dbReference>
<keyword evidence="17" id="KW-1185">Reference proteome</keyword>
<sequence>MTPAQDIKPVAGLERAVRNSWDQNNLSNSPTAFSLAAQQQSLSSSFGGSFARRGSVAENMKPLKPFNTEDVKILLLENVNKSGQDILRKQGYQVEALTTSLPEDQLIEKIRDVQVIGIRSKTKLTDRVLAEAKNLLVIGCFCIGTNQVDLEYAARQGIAVFNSPFANSRSVAELVIAEIITLARQLGDRSNEMHRGTWNKVSAKCWEIRGKTLGIIGYGHIGSQLSVLAEAMGMKVIYYDVVTLMAMGTARQVPTLNDLLDEADFVTLHVPDLPETRNMMSTAQFDKMKHGAYLINASRGSVVDIPALIKAMNAGKIAGAALDVYPNEPAANGDYFNGSLNTWGDDLRQLHNIILTPHIGGSTEEAQRAIGIEVVGEALVRYINQGITVGSVNMPETQLRSLTLEEENTARVIYIHKNVPGVLRKVNEILGDHNVDKQISDSKGDVAYLMADISNVQVGEIKDLYERLEALSSRILTRVLY</sequence>
<dbReference type="NCBIfam" id="NF008759">
    <property type="entry name" value="PRK11790.1"/>
    <property type="match status" value="1"/>
</dbReference>
<evidence type="ECO:0000256" key="11">
    <source>
        <dbReference type="ARBA" id="ARBA00030455"/>
    </source>
</evidence>